<evidence type="ECO:0000256" key="11">
    <source>
        <dbReference type="ARBA" id="ARBA00022840"/>
    </source>
</evidence>
<keyword evidence="11 15" id="KW-0067">ATP-binding</keyword>
<dbReference type="GO" id="GO:0003919">
    <property type="term" value="F:FMN adenylyltransferase activity"/>
    <property type="evidence" value="ECO:0007669"/>
    <property type="project" value="UniProtKB-UniRule"/>
</dbReference>
<organism evidence="17 18">
    <name type="scientific">Actibacterium atlanticum</name>
    <dbReference type="NCBI Taxonomy" id="1461693"/>
    <lineage>
        <taxon>Bacteria</taxon>
        <taxon>Pseudomonadati</taxon>
        <taxon>Pseudomonadota</taxon>
        <taxon>Alphaproteobacteria</taxon>
        <taxon>Rhodobacterales</taxon>
        <taxon>Roseobacteraceae</taxon>
        <taxon>Actibacterium</taxon>
    </lineage>
</organism>
<keyword evidence="9 15" id="KW-0418">Kinase</keyword>
<evidence type="ECO:0000256" key="2">
    <source>
        <dbReference type="ARBA" id="ARBA00004726"/>
    </source>
</evidence>
<dbReference type="InterPro" id="IPR002606">
    <property type="entry name" value="Riboflavin_kinase_bac"/>
</dbReference>
<keyword evidence="7 15" id="KW-0548">Nucleotidyltransferase</keyword>
<keyword evidence="5 15" id="KW-0288">FMN</keyword>
<comment type="caution">
    <text evidence="17">The sequence shown here is derived from an EMBL/GenBank/DDBJ whole genome shotgun (WGS) entry which is preliminary data.</text>
</comment>
<evidence type="ECO:0000256" key="8">
    <source>
        <dbReference type="ARBA" id="ARBA00022741"/>
    </source>
</evidence>
<dbReference type="Pfam" id="PF06574">
    <property type="entry name" value="FAD_syn"/>
    <property type="match status" value="1"/>
</dbReference>
<dbReference type="OrthoDB" id="9803667at2"/>
<dbReference type="InterPro" id="IPR015865">
    <property type="entry name" value="Riboflavin_kinase_bac/euk"/>
</dbReference>
<comment type="catalytic activity">
    <reaction evidence="13 15">
        <text>riboflavin + ATP = FMN + ADP + H(+)</text>
        <dbReference type="Rhea" id="RHEA:14357"/>
        <dbReference type="ChEBI" id="CHEBI:15378"/>
        <dbReference type="ChEBI" id="CHEBI:30616"/>
        <dbReference type="ChEBI" id="CHEBI:57986"/>
        <dbReference type="ChEBI" id="CHEBI:58210"/>
        <dbReference type="ChEBI" id="CHEBI:456216"/>
        <dbReference type="EC" id="2.7.1.26"/>
    </reaction>
</comment>
<sequence length="312" mass="33661">MKTYTTWTTHPESDRGAVVAIGNFDGVHLGHQTVIEITRAEATRRKAPLGILTFEPHPREFFAPDAPAFRLMNASAKEHRLAKLGIDQLFQFPFDAQMAALSPEAFVREVLVDGLGVSHVVVGADFCFGKARAGSAEDLKSFGQKFGFGVTLVPLLAGGSVTVSSTAIRNALADGRPKDAAAMLGHWHRLEGPVIKGDQRGRHLGFPTANISLEGLHKPRYGVYAVLVDILEGPHKGTYHGAASIGVKPMFGADRPNCESFLFDFDGDIYGTPVSVGLISYLRDEQTFDSVDALVEQMGKDCARARSILSAL</sequence>
<evidence type="ECO:0000256" key="4">
    <source>
        <dbReference type="ARBA" id="ARBA00022630"/>
    </source>
</evidence>
<evidence type="ECO:0000256" key="14">
    <source>
        <dbReference type="ARBA" id="ARBA00049494"/>
    </source>
</evidence>
<dbReference type="Proteomes" id="UP000024836">
    <property type="component" value="Unassembled WGS sequence"/>
</dbReference>
<evidence type="ECO:0000256" key="12">
    <source>
        <dbReference type="ARBA" id="ARBA00023268"/>
    </source>
</evidence>
<evidence type="ECO:0000256" key="1">
    <source>
        <dbReference type="ARBA" id="ARBA00002121"/>
    </source>
</evidence>
<dbReference type="Gene3D" id="3.40.50.620">
    <property type="entry name" value="HUPs"/>
    <property type="match status" value="1"/>
</dbReference>
<dbReference type="RefSeq" id="WP_035248918.1">
    <property type="nucleotide sequence ID" value="NZ_AQQY01000002.1"/>
</dbReference>
<protein>
    <recommendedName>
        <fullName evidence="15">Riboflavin biosynthesis protein</fullName>
    </recommendedName>
    <domain>
        <recommendedName>
            <fullName evidence="15">Riboflavin kinase</fullName>
            <ecNumber evidence="15">2.7.1.26</ecNumber>
        </recommendedName>
        <alternativeName>
            <fullName evidence="15">Flavokinase</fullName>
        </alternativeName>
    </domain>
    <domain>
        <recommendedName>
            <fullName evidence="15">FMN adenylyltransferase</fullName>
            <ecNumber evidence="15">2.7.7.2</ecNumber>
        </recommendedName>
        <alternativeName>
            <fullName evidence="15">FAD pyrophosphorylase</fullName>
        </alternativeName>
        <alternativeName>
            <fullName evidence="15">FAD synthase</fullName>
        </alternativeName>
    </domain>
</protein>
<dbReference type="NCBIfam" id="TIGR00083">
    <property type="entry name" value="ribF"/>
    <property type="match status" value="1"/>
</dbReference>
<accession>A0A058ZP77</accession>
<keyword evidence="12" id="KW-0511">Multifunctional enzyme</keyword>
<comment type="catalytic activity">
    <reaction evidence="14 15">
        <text>FMN + ATP + H(+) = FAD + diphosphate</text>
        <dbReference type="Rhea" id="RHEA:17237"/>
        <dbReference type="ChEBI" id="CHEBI:15378"/>
        <dbReference type="ChEBI" id="CHEBI:30616"/>
        <dbReference type="ChEBI" id="CHEBI:33019"/>
        <dbReference type="ChEBI" id="CHEBI:57692"/>
        <dbReference type="ChEBI" id="CHEBI:58210"/>
        <dbReference type="EC" id="2.7.7.2"/>
    </reaction>
</comment>
<dbReference type="Pfam" id="PF01687">
    <property type="entry name" value="Flavokinase"/>
    <property type="match status" value="1"/>
</dbReference>
<evidence type="ECO:0000313" key="18">
    <source>
        <dbReference type="Proteomes" id="UP000024836"/>
    </source>
</evidence>
<dbReference type="GO" id="GO:0009398">
    <property type="term" value="P:FMN biosynthetic process"/>
    <property type="evidence" value="ECO:0007669"/>
    <property type="project" value="UniProtKB-UniRule"/>
</dbReference>
<dbReference type="Gene3D" id="2.40.30.30">
    <property type="entry name" value="Riboflavin kinase-like"/>
    <property type="match status" value="1"/>
</dbReference>
<proteinExistence type="inferred from homology"/>
<keyword evidence="18" id="KW-1185">Reference proteome</keyword>
<dbReference type="SMART" id="SM00904">
    <property type="entry name" value="Flavokinase"/>
    <property type="match status" value="1"/>
</dbReference>
<comment type="function">
    <text evidence="1">Catalyzes the phosphorylation of riboflavin to FMN followed by the adenylation of FMN to FAD.</text>
</comment>
<evidence type="ECO:0000256" key="7">
    <source>
        <dbReference type="ARBA" id="ARBA00022695"/>
    </source>
</evidence>
<dbReference type="AlphaFoldDB" id="A0A058ZP77"/>
<dbReference type="InterPro" id="IPR023465">
    <property type="entry name" value="Riboflavin_kinase_dom_sf"/>
</dbReference>
<keyword evidence="8 15" id="KW-0547">Nucleotide-binding</keyword>
<evidence type="ECO:0000256" key="5">
    <source>
        <dbReference type="ARBA" id="ARBA00022643"/>
    </source>
</evidence>
<dbReference type="FunFam" id="3.40.50.620:FF:000021">
    <property type="entry name" value="Riboflavin biosynthesis protein"/>
    <property type="match status" value="1"/>
</dbReference>
<dbReference type="EC" id="2.7.7.2" evidence="15"/>
<dbReference type="SUPFAM" id="SSF52374">
    <property type="entry name" value="Nucleotidylyl transferase"/>
    <property type="match status" value="1"/>
</dbReference>
<comment type="pathway">
    <text evidence="2 15">Cofactor biosynthesis; FAD biosynthesis; FAD from FMN: step 1/1.</text>
</comment>
<dbReference type="CDD" id="cd02064">
    <property type="entry name" value="FAD_synthetase_N"/>
    <property type="match status" value="1"/>
</dbReference>
<keyword evidence="10 15" id="KW-0274">FAD</keyword>
<evidence type="ECO:0000256" key="3">
    <source>
        <dbReference type="ARBA" id="ARBA00005201"/>
    </source>
</evidence>
<evidence type="ECO:0000256" key="9">
    <source>
        <dbReference type="ARBA" id="ARBA00022777"/>
    </source>
</evidence>
<dbReference type="InterPro" id="IPR015864">
    <property type="entry name" value="FAD_synthase"/>
</dbReference>
<evidence type="ECO:0000256" key="15">
    <source>
        <dbReference type="PIRNR" id="PIRNR004491"/>
    </source>
</evidence>
<evidence type="ECO:0000256" key="10">
    <source>
        <dbReference type="ARBA" id="ARBA00022827"/>
    </source>
</evidence>
<dbReference type="GO" id="GO:0009231">
    <property type="term" value="P:riboflavin biosynthetic process"/>
    <property type="evidence" value="ECO:0007669"/>
    <property type="project" value="InterPro"/>
</dbReference>
<reference evidence="17 18" key="1">
    <citation type="submission" date="2013-04" db="EMBL/GenBank/DDBJ databases">
        <title>Shimia sp. 22II-S11-Z10 Genome Sequencing.</title>
        <authorList>
            <person name="Lai Q."/>
            <person name="Li G."/>
            <person name="Shao Z."/>
        </authorList>
    </citation>
    <scope>NUCLEOTIDE SEQUENCE [LARGE SCALE GENOMIC DNA]</scope>
    <source>
        <strain evidence="18">22II-S11-Z10</strain>
    </source>
</reference>
<dbReference type="UniPathway" id="UPA00277">
    <property type="reaction ID" value="UER00407"/>
</dbReference>
<comment type="pathway">
    <text evidence="3 15">Cofactor biosynthesis; FMN biosynthesis; FMN from riboflavin (ATP route): step 1/1.</text>
</comment>
<dbReference type="GO" id="GO:0005524">
    <property type="term" value="F:ATP binding"/>
    <property type="evidence" value="ECO:0007669"/>
    <property type="project" value="UniProtKB-UniRule"/>
</dbReference>
<dbReference type="EMBL" id="AQQY01000002">
    <property type="protein sequence ID" value="KCV82967.1"/>
    <property type="molecule type" value="Genomic_DNA"/>
</dbReference>
<dbReference type="InterPro" id="IPR023468">
    <property type="entry name" value="Riboflavin_kinase"/>
</dbReference>
<feature type="domain" description="Riboflavin kinase" evidence="16">
    <location>
        <begin position="183"/>
        <end position="310"/>
    </location>
</feature>
<dbReference type="GO" id="GO:0006747">
    <property type="term" value="P:FAD biosynthetic process"/>
    <property type="evidence" value="ECO:0007669"/>
    <property type="project" value="UniProtKB-UniRule"/>
</dbReference>
<keyword evidence="6 15" id="KW-0808">Transferase</keyword>
<dbReference type="EC" id="2.7.1.26" evidence="15"/>
<dbReference type="SUPFAM" id="SSF82114">
    <property type="entry name" value="Riboflavin kinase-like"/>
    <property type="match status" value="1"/>
</dbReference>
<name>A0A058ZP77_9RHOB</name>
<dbReference type="STRING" id="1461693.ATO10_05137"/>
<dbReference type="PIRSF" id="PIRSF004491">
    <property type="entry name" value="FAD_Synth"/>
    <property type="match status" value="1"/>
</dbReference>
<dbReference type="PANTHER" id="PTHR22749">
    <property type="entry name" value="RIBOFLAVIN KINASE/FMN ADENYLYLTRANSFERASE"/>
    <property type="match status" value="1"/>
</dbReference>
<dbReference type="UniPathway" id="UPA00276">
    <property type="reaction ID" value="UER00406"/>
</dbReference>
<evidence type="ECO:0000259" key="16">
    <source>
        <dbReference type="SMART" id="SM00904"/>
    </source>
</evidence>
<keyword evidence="4 15" id="KW-0285">Flavoprotein</keyword>
<dbReference type="NCBIfam" id="NF004160">
    <property type="entry name" value="PRK05627.1-3"/>
    <property type="match status" value="1"/>
</dbReference>
<comment type="similarity">
    <text evidence="15">Belongs to the ribF family.</text>
</comment>
<evidence type="ECO:0000256" key="6">
    <source>
        <dbReference type="ARBA" id="ARBA00022679"/>
    </source>
</evidence>
<gene>
    <name evidence="17" type="ORF">ATO10_05137</name>
</gene>
<dbReference type="InterPro" id="IPR014729">
    <property type="entry name" value="Rossmann-like_a/b/a_fold"/>
</dbReference>
<dbReference type="GO" id="GO:0008531">
    <property type="term" value="F:riboflavin kinase activity"/>
    <property type="evidence" value="ECO:0007669"/>
    <property type="project" value="UniProtKB-UniRule"/>
</dbReference>
<dbReference type="PANTHER" id="PTHR22749:SF6">
    <property type="entry name" value="RIBOFLAVIN KINASE"/>
    <property type="match status" value="1"/>
</dbReference>
<evidence type="ECO:0000313" key="17">
    <source>
        <dbReference type="EMBL" id="KCV82967.1"/>
    </source>
</evidence>
<dbReference type="eggNOG" id="COG0196">
    <property type="taxonomic scope" value="Bacteria"/>
</dbReference>
<evidence type="ECO:0000256" key="13">
    <source>
        <dbReference type="ARBA" id="ARBA00047880"/>
    </source>
</evidence>
<dbReference type="PATRIC" id="fig|1461693.3.peg.1045"/>